<dbReference type="EMBL" id="CP039353">
    <property type="protein sequence ID" value="QCE06864.1"/>
    <property type="molecule type" value="Genomic_DNA"/>
</dbReference>
<name>A0A4D6N1X5_VIGUN</name>
<evidence type="ECO:0008006" key="3">
    <source>
        <dbReference type="Google" id="ProtNLM"/>
    </source>
</evidence>
<evidence type="ECO:0000313" key="2">
    <source>
        <dbReference type="Proteomes" id="UP000501690"/>
    </source>
</evidence>
<reference evidence="1 2" key="1">
    <citation type="submission" date="2019-04" db="EMBL/GenBank/DDBJ databases">
        <title>An improved genome assembly and genetic linkage map for asparagus bean, Vigna unguiculata ssp. sesquipedialis.</title>
        <authorList>
            <person name="Xia Q."/>
            <person name="Zhang R."/>
            <person name="Dong Y."/>
        </authorList>
    </citation>
    <scope>NUCLEOTIDE SEQUENCE [LARGE SCALE GENOMIC DNA]</scope>
    <source>
        <tissue evidence="1">Leaf</tissue>
    </source>
</reference>
<dbReference type="Proteomes" id="UP000501690">
    <property type="component" value="Linkage Group LG9"/>
</dbReference>
<organism evidence="1 2">
    <name type="scientific">Vigna unguiculata</name>
    <name type="common">Cowpea</name>
    <dbReference type="NCBI Taxonomy" id="3917"/>
    <lineage>
        <taxon>Eukaryota</taxon>
        <taxon>Viridiplantae</taxon>
        <taxon>Streptophyta</taxon>
        <taxon>Embryophyta</taxon>
        <taxon>Tracheophyta</taxon>
        <taxon>Spermatophyta</taxon>
        <taxon>Magnoliopsida</taxon>
        <taxon>eudicotyledons</taxon>
        <taxon>Gunneridae</taxon>
        <taxon>Pentapetalae</taxon>
        <taxon>rosids</taxon>
        <taxon>fabids</taxon>
        <taxon>Fabales</taxon>
        <taxon>Fabaceae</taxon>
        <taxon>Papilionoideae</taxon>
        <taxon>50 kb inversion clade</taxon>
        <taxon>NPAAA clade</taxon>
        <taxon>indigoferoid/millettioid clade</taxon>
        <taxon>Phaseoleae</taxon>
        <taxon>Vigna</taxon>
    </lineage>
</organism>
<keyword evidence="2" id="KW-1185">Reference proteome</keyword>
<protein>
    <recommendedName>
        <fullName evidence="3">Nucleic acid-binding</fullName>
    </recommendedName>
</protein>
<dbReference type="InterPro" id="IPR012340">
    <property type="entry name" value="NA-bd_OB-fold"/>
</dbReference>
<sequence>MEEKPNAKNVVFDLKDLSGASICCTLWDSYCMRLVSYWRENHETPYPAIILTQAKIKDGEEDPKCFLEDLDVILGCTLAFKVKLQGNNRPASVMRVSIDREIIAHISSLLGRTEVIKIVEAKKNCAYEVQPDTEKLIAIELAECSDNAMCLSRIVDLDPDIVLCVTPIKDVCTTSNHQDVEYIPSNFMEFDLLEDMPLAQLSATKTMKTIKKEK</sequence>
<accession>A0A4D6N1X5</accession>
<dbReference type="AlphaFoldDB" id="A0A4D6N1X5"/>
<dbReference type="Gene3D" id="2.40.50.140">
    <property type="entry name" value="Nucleic acid-binding proteins"/>
    <property type="match status" value="1"/>
</dbReference>
<gene>
    <name evidence="1" type="ORF">DEO72_LG9g1878</name>
</gene>
<evidence type="ECO:0000313" key="1">
    <source>
        <dbReference type="EMBL" id="QCE06864.1"/>
    </source>
</evidence>
<proteinExistence type="predicted"/>